<dbReference type="STRING" id="526222.Desal_0128"/>
<feature type="domain" description="HTH tetR-type" evidence="5">
    <location>
        <begin position="4"/>
        <end position="64"/>
    </location>
</feature>
<evidence type="ECO:0000313" key="7">
    <source>
        <dbReference type="Proteomes" id="UP000002601"/>
    </source>
</evidence>
<dbReference type="Gene3D" id="1.10.10.60">
    <property type="entry name" value="Homeodomain-like"/>
    <property type="match status" value="1"/>
</dbReference>
<keyword evidence="2 4" id="KW-0238">DNA-binding</keyword>
<evidence type="ECO:0000256" key="4">
    <source>
        <dbReference type="PROSITE-ProRule" id="PRU00335"/>
    </source>
</evidence>
<dbReference type="eggNOG" id="COG1309">
    <property type="taxonomic scope" value="Bacteria"/>
</dbReference>
<organism evidence="6 7">
    <name type="scientific">Maridesulfovibrio salexigens (strain ATCC 14822 / DSM 2638 / NCIMB 8403 / VKM B-1763)</name>
    <name type="common">Desulfovibrio salexigens</name>
    <dbReference type="NCBI Taxonomy" id="526222"/>
    <lineage>
        <taxon>Bacteria</taxon>
        <taxon>Pseudomonadati</taxon>
        <taxon>Thermodesulfobacteriota</taxon>
        <taxon>Desulfovibrionia</taxon>
        <taxon>Desulfovibrionales</taxon>
        <taxon>Desulfovibrionaceae</taxon>
        <taxon>Maridesulfovibrio</taxon>
    </lineage>
</organism>
<dbReference type="PROSITE" id="PS50977">
    <property type="entry name" value="HTH_TETR_2"/>
    <property type="match status" value="1"/>
</dbReference>
<dbReference type="PANTHER" id="PTHR30055">
    <property type="entry name" value="HTH-TYPE TRANSCRIPTIONAL REGULATOR RUTR"/>
    <property type="match status" value="1"/>
</dbReference>
<dbReference type="SUPFAM" id="SSF48498">
    <property type="entry name" value="Tetracyclin repressor-like, C-terminal domain"/>
    <property type="match status" value="1"/>
</dbReference>
<accession>C6BVI5</accession>
<sequence length="194" mass="21917">MKGKNKKDAILYAAQEIFGRYGYAGTTVKMISERAGVAFGLVSHYFGSKEELFITAGVAIVEDLTEYLSTETRKAANGLDGIQTFMRSYLSYTLQHRNTFPVLLRCSPFSDVQIELDRTRIAVKFQQLLNVIRESVERGIEDGSIRSLSVDDTTTIVYSNIVGTVRTRFLSPYDLPNLYEETTDFVVRSIRARD</sequence>
<dbReference type="PRINTS" id="PR00455">
    <property type="entry name" value="HTHTETR"/>
</dbReference>
<name>C6BVI5_MARSD</name>
<dbReference type="PANTHER" id="PTHR30055:SF234">
    <property type="entry name" value="HTH-TYPE TRANSCRIPTIONAL REGULATOR BETI"/>
    <property type="match status" value="1"/>
</dbReference>
<proteinExistence type="predicted"/>
<dbReference type="GO" id="GO:0003700">
    <property type="term" value="F:DNA-binding transcription factor activity"/>
    <property type="evidence" value="ECO:0007669"/>
    <property type="project" value="TreeGrafter"/>
</dbReference>
<dbReference type="EMBL" id="CP001649">
    <property type="protein sequence ID" value="ACS78199.1"/>
    <property type="molecule type" value="Genomic_DNA"/>
</dbReference>
<evidence type="ECO:0000256" key="2">
    <source>
        <dbReference type="ARBA" id="ARBA00023125"/>
    </source>
</evidence>
<protein>
    <submittedName>
        <fullName evidence="6">Transcriptional regulator, TetR family</fullName>
    </submittedName>
</protein>
<dbReference type="HOGENOM" id="CLU_069356_12_2_7"/>
<dbReference type="PROSITE" id="PS01081">
    <property type="entry name" value="HTH_TETR_1"/>
    <property type="match status" value="1"/>
</dbReference>
<feature type="DNA-binding region" description="H-T-H motif" evidence="4">
    <location>
        <begin position="27"/>
        <end position="46"/>
    </location>
</feature>
<evidence type="ECO:0000259" key="5">
    <source>
        <dbReference type="PROSITE" id="PS50977"/>
    </source>
</evidence>
<dbReference type="GO" id="GO:0000976">
    <property type="term" value="F:transcription cis-regulatory region binding"/>
    <property type="evidence" value="ECO:0007669"/>
    <property type="project" value="TreeGrafter"/>
</dbReference>
<dbReference type="Proteomes" id="UP000002601">
    <property type="component" value="Chromosome"/>
</dbReference>
<dbReference type="Gene3D" id="1.10.357.10">
    <property type="entry name" value="Tetracycline Repressor, domain 2"/>
    <property type="match status" value="1"/>
</dbReference>
<reference evidence="6 7" key="1">
    <citation type="submission" date="2009-06" db="EMBL/GenBank/DDBJ databases">
        <title>Complete sequence of Desulfovibrio salexigens DSM 2638.</title>
        <authorList>
            <consortium name="US DOE Joint Genome Institute"/>
            <person name="Lucas S."/>
            <person name="Copeland A."/>
            <person name="Lapidus A."/>
            <person name="Glavina del Rio T."/>
            <person name="Tice H."/>
            <person name="Bruce D."/>
            <person name="Goodwin L."/>
            <person name="Pitluck S."/>
            <person name="Munk A.C."/>
            <person name="Brettin T."/>
            <person name="Detter J.C."/>
            <person name="Han C."/>
            <person name="Tapia R."/>
            <person name="Larimer F."/>
            <person name="Land M."/>
            <person name="Hauser L."/>
            <person name="Kyrpides N."/>
            <person name="Anderson I."/>
            <person name="Wall J.D."/>
            <person name="Arkin A.P."/>
            <person name="Dehal P."/>
            <person name="Chivian D."/>
            <person name="Giles B."/>
            <person name="Hazen T.C."/>
        </authorList>
    </citation>
    <scope>NUCLEOTIDE SEQUENCE [LARGE SCALE GENOMIC DNA]</scope>
    <source>
        <strain evidence="7">ATCC 14822 / DSM 2638 / NCIMB 8403 / VKM B-1763</strain>
    </source>
</reference>
<dbReference type="InterPro" id="IPR036271">
    <property type="entry name" value="Tet_transcr_reg_TetR-rel_C_sf"/>
</dbReference>
<evidence type="ECO:0000256" key="1">
    <source>
        <dbReference type="ARBA" id="ARBA00023015"/>
    </source>
</evidence>
<keyword evidence="1" id="KW-0805">Transcription regulation</keyword>
<evidence type="ECO:0000256" key="3">
    <source>
        <dbReference type="ARBA" id="ARBA00023163"/>
    </source>
</evidence>
<dbReference type="SUPFAM" id="SSF46689">
    <property type="entry name" value="Homeodomain-like"/>
    <property type="match status" value="1"/>
</dbReference>
<dbReference type="InterPro" id="IPR009057">
    <property type="entry name" value="Homeodomain-like_sf"/>
</dbReference>
<dbReference type="KEGG" id="dsa:Desal_0128"/>
<gene>
    <name evidence="6" type="ordered locus">Desal_0128</name>
</gene>
<dbReference type="AlphaFoldDB" id="C6BVI5"/>
<dbReference type="InterPro" id="IPR001647">
    <property type="entry name" value="HTH_TetR"/>
</dbReference>
<dbReference type="InterPro" id="IPR050109">
    <property type="entry name" value="HTH-type_TetR-like_transc_reg"/>
</dbReference>
<evidence type="ECO:0000313" key="6">
    <source>
        <dbReference type="EMBL" id="ACS78199.1"/>
    </source>
</evidence>
<dbReference type="OrthoDB" id="5511609at2"/>
<keyword evidence="3" id="KW-0804">Transcription</keyword>
<dbReference type="InterPro" id="IPR023772">
    <property type="entry name" value="DNA-bd_HTH_TetR-type_CS"/>
</dbReference>
<dbReference type="Pfam" id="PF00440">
    <property type="entry name" value="TetR_N"/>
    <property type="match status" value="1"/>
</dbReference>
<keyword evidence="7" id="KW-1185">Reference proteome</keyword>